<feature type="signal peptide" evidence="1">
    <location>
        <begin position="1"/>
        <end position="27"/>
    </location>
</feature>
<dbReference type="OrthoDB" id="8592785at2"/>
<keyword evidence="3" id="KW-1185">Reference proteome</keyword>
<evidence type="ECO:0000313" key="2">
    <source>
        <dbReference type="EMBL" id="OWQ91449.1"/>
    </source>
</evidence>
<dbReference type="Proteomes" id="UP000197468">
    <property type="component" value="Unassembled WGS sequence"/>
</dbReference>
<dbReference type="AlphaFoldDB" id="A0A246JFQ6"/>
<gene>
    <name evidence="2" type="ORF">CDN99_09860</name>
</gene>
<reference evidence="2 3" key="1">
    <citation type="journal article" date="2008" name="Int. J. Syst. Evol. Microbiol.">
        <title>Description of Roseateles aquatilis sp. nov. and Roseateles terrae sp. nov., in the class Betaproteobacteria, and emended description of the genus Roseateles.</title>
        <authorList>
            <person name="Gomila M."/>
            <person name="Bowien B."/>
            <person name="Falsen E."/>
            <person name="Moore E.R."/>
            <person name="Lalucat J."/>
        </authorList>
    </citation>
    <scope>NUCLEOTIDE SEQUENCE [LARGE SCALE GENOMIC DNA]</scope>
    <source>
        <strain evidence="2 3">CCUG 48205</strain>
    </source>
</reference>
<accession>A0A246JFQ6</accession>
<sequence>MLRRLAHRLTVTCYVALSLLFSQLALASYVCPQEQDMTAMAEMVASGVPCEGMDMDQPALCAEHSSGAPQSFEAVKVPTLAPALVVSMLMVSVDVGGDASVPVGGLTPTEDRAPADPLFLSTLRLRV</sequence>
<comment type="caution">
    <text evidence="2">The sequence shown here is derived from an EMBL/GenBank/DDBJ whole genome shotgun (WGS) entry which is preliminary data.</text>
</comment>
<evidence type="ECO:0000256" key="1">
    <source>
        <dbReference type="SAM" id="SignalP"/>
    </source>
</evidence>
<feature type="chain" id="PRO_5012783583" evidence="1">
    <location>
        <begin position="28"/>
        <end position="127"/>
    </location>
</feature>
<evidence type="ECO:0000313" key="3">
    <source>
        <dbReference type="Proteomes" id="UP000197468"/>
    </source>
</evidence>
<keyword evidence="1" id="KW-0732">Signal</keyword>
<proteinExistence type="predicted"/>
<organism evidence="2 3">
    <name type="scientific">Roseateles aquatilis</name>
    <dbReference type="NCBI Taxonomy" id="431061"/>
    <lineage>
        <taxon>Bacteria</taxon>
        <taxon>Pseudomonadati</taxon>
        <taxon>Pseudomonadota</taxon>
        <taxon>Betaproteobacteria</taxon>
        <taxon>Burkholderiales</taxon>
        <taxon>Sphaerotilaceae</taxon>
        <taxon>Roseateles</taxon>
    </lineage>
</organism>
<dbReference type="EMBL" id="NIOF01000003">
    <property type="protein sequence ID" value="OWQ91449.1"/>
    <property type="molecule type" value="Genomic_DNA"/>
</dbReference>
<name>A0A246JFQ6_9BURK</name>
<protein>
    <submittedName>
        <fullName evidence="2">Uncharacterized protein</fullName>
    </submittedName>
</protein>
<dbReference type="RefSeq" id="WP_088384676.1">
    <property type="nucleotide sequence ID" value="NZ_NIOF01000003.1"/>
</dbReference>